<dbReference type="Proteomes" id="UP000000600">
    <property type="component" value="Unassembled WGS sequence"/>
</dbReference>
<dbReference type="KEGG" id="ptm:GSPATT00038430001"/>
<evidence type="ECO:0000313" key="1">
    <source>
        <dbReference type="EMBL" id="CAK70328.1"/>
    </source>
</evidence>
<protein>
    <recommendedName>
        <fullName evidence="3">Transmembrane protein</fullName>
    </recommendedName>
</protein>
<dbReference type="RefSeq" id="XP_001437725.1">
    <property type="nucleotide sequence ID" value="XM_001437688.1"/>
</dbReference>
<dbReference type="GeneID" id="5023510"/>
<organism evidence="1 2">
    <name type="scientific">Paramecium tetraurelia</name>
    <dbReference type="NCBI Taxonomy" id="5888"/>
    <lineage>
        <taxon>Eukaryota</taxon>
        <taxon>Sar</taxon>
        <taxon>Alveolata</taxon>
        <taxon>Ciliophora</taxon>
        <taxon>Intramacronucleata</taxon>
        <taxon>Oligohymenophorea</taxon>
        <taxon>Peniculida</taxon>
        <taxon>Parameciidae</taxon>
        <taxon>Paramecium</taxon>
    </lineage>
</organism>
<dbReference type="InParanoid" id="A0CHR1"/>
<evidence type="ECO:0000313" key="2">
    <source>
        <dbReference type="Proteomes" id="UP000000600"/>
    </source>
</evidence>
<sequence length="506" mass="58951">MKRMKTIIVMTINHMILATILICKLTLWYAPLVQIDACYYNKQTQSCESPKETLDGCDIEGLNYIACSEIKGCYFENHKCQTLNEETYSCLQYPKAHQDICKNAYDLCKYSPLNYGCVPAQSNEICKREGLSQSGCVKSQNQCFWNKNNCECLSIQNVFPFCDQIFDSQKCNKFKHCQYDYMKTNNNEVNQQIENQNLGTCRRKLCSELTKGQCQKFQILDDYCYLNNQNKCQKANSCEEVKNASEMCSNLVINGIPCTEHSDNITCKKLECSKLDYKQCKLFFLYCTFTDLCKPILCQELESEDSCRFHNCQWNYNQSKCSNNQPCESYSTSDLCNQNSYNNVKCIWKIDNEERFCTAKGCRELVKLQECRNTFIQKNICVRLQDDTCLQCEEIKDSCLCIDQEYCSFNYILRQCQSINCIKLNNEKKCQQYHFCQYNSSNKTCHFNCANYDNNLDCSNDSSNCKWNNEQNSCTLIKVVIDPSPPVNNFDWKLCTCVCILFWILI</sequence>
<dbReference type="AlphaFoldDB" id="A0CHR1"/>
<proteinExistence type="predicted"/>
<dbReference type="HOGENOM" id="CLU_539133_0_0_1"/>
<evidence type="ECO:0008006" key="3">
    <source>
        <dbReference type="Google" id="ProtNLM"/>
    </source>
</evidence>
<name>A0CHR1_PARTE</name>
<dbReference type="OrthoDB" id="321505at2759"/>
<keyword evidence="2" id="KW-1185">Reference proteome</keyword>
<reference evidence="1 2" key="1">
    <citation type="journal article" date="2006" name="Nature">
        <title>Global trends of whole-genome duplications revealed by the ciliate Paramecium tetraurelia.</title>
        <authorList>
            <consortium name="Genoscope"/>
            <person name="Aury J.-M."/>
            <person name="Jaillon O."/>
            <person name="Duret L."/>
            <person name="Noel B."/>
            <person name="Jubin C."/>
            <person name="Porcel B.M."/>
            <person name="Segurens B."/>
            <person name="Daubin V."/>
            <person name="Anthouard V."/>
            <person name="Aiach N."/>
            <person name="Arnaiz O."/>
            <person name="Billaut A."/>
            <person name="Beisson J."/>
            <person name="Blanc I."/>
            <person name="Bouhouche K."/>
            <person name="Camara F."/>
            <person name="Duharcourt S."/>
            <person name="Guigo R."/>
            <person name="Gogendeau D."/>
            <person name="Katinka M."/>
            <person name="Keller A.-M."/>
            <person name="Kissmehl R."/>
            <person name="Klotz C."/>
            <person name="Koll F."/>
            <person name="Le Moue A."/>
            <person name="Lepere C."/>
            <person name="Malinsky S."/>
            <person name="Nowacki M."/>
            <person name="Nowak J.K."/>
            <person name="Plattner H."/>
            <person name="Poulain J."/>
            <person name="Ruiz F."/>
            <person name="Serrano V."/>
            <person name="Zagulski M."/>
            <person name="Dessen P."/>
            <person name="Betermier M."/>
            <person name="Weissenbach J."/>
            <person name="Scarpelli C."/>
            <person name="Schachter V."/>
            <person name="Sperling L."/>
            <person name="Meyer E."/>
            <person name="Cohen J."/>
            <person name="Wincker P."/>
        </authorList>
    </citation>
    <scope>NUCLEOTIDE SEQUENCE [LARGE SCALE GENOMIC DNA]</scope>
    <source>
        <strain evidence="1 2">Stock d4-2</strain>
    </source>
</reference>
<dbReference type="EMBL" id="CT868078">
    <property type="protein sequence ID" value="CAK70328.1"/>
    <property type="molecule type" value="Genomic_DNA"/>
</dbReference>
<accession>A0CHR1</accession>
<gene>
    <name evidence="1" type="ORF">GSPATT00038430001</name>
</gene>